<dbReference type="GO" id="GO:0008296">
    <property type="term" value="F:3'-5'-DNA exonuclease activity"/>
    <property type="evidence" value="ECO:0007669"/>
    <property type="project" value="TreeGrafter"/>
</dbReference>
<dbReference type="EMBL" id="BTGD01000010">
    <property type="protein sequence ID" value="GMM56780.1"/>
    <property type="molecule type" value="Genomic_DNA"/>
</dbReference>
<feature type="compositionally biased region" description="Basic and acidic residues" evidence="5">
    <location>
        <begin position="153"/>
        <end position="163"/>
    </location>
</feature>
<keyword evidence="4" id="KW-0378">Hydrolase</keyword>
<sequence length="496" mass="55989">MSKQIPRYLPPPDPQPYSPRYYDIGMNLTDTMFRGIYHGKQYHAPDIPEVLKRARDRHVRTLLLTGSSIEESRQLISMVAGLKNASPVKLYYTVGVHPCCVNEFAEASGEDPLPATTGTDSTEKVESSSTAVETDQQDKDSKQPQDNSAGSKDSMEKEVDETARAVSNASVNDEAAETASAESGKTIWDVITANPVTASTEATAAAELAKSHPDTNEYSMGLYKSLISSDETVRNASISIVKQRVKELYALLQSRLDDPDFRAIGEFGLDYERLHYSCRELQLIFFAEQLKLVCLLKANKPLFLHMRKAGPDFTEILRRFIEGFTDERDTHGLRELTNTDKPIHYKFAPDQKFVVHSYSDSLEDLDNLLGLSPHCYIGLNGASFRTDENIEAVRRLPLDRMLLETDAPWCEIRPTHVAQQFLKNWKPQPIANPYKTVKKNKLAKMPREEWVQCMVKSRNEPCMMEQVAFVVAEVKKCPIEEIVEIAWKNSCKVFGK</sequence>
<dbReference type="GO" id="GO:0046872">
    <property type="term" value="F:metal ion binding"/>
    <property type="evidence" value="ECO:0007669"/>
    <property type="project" value="UniProtKB-KW"/>
</dbReference>
<evidence type="ECO:0000256" key="5">
    <source>
        <dbReference type="SAM" id="MobiDB-lite"/>
    </source>
</evidence>
<evidence type="ECO:0000256" key="2">
    <source>
        <dbReference type="ARBA" id="ARBA00022722"/>
    </source>
</evidence>
<dbReference type="SUPFAM" id="SSF51556">
    <property type="entry name" value="Metallo-dependent hydrolases"/>
    <property type="match status" value="1"/>
</dbReference>
<comment type="similarity">
    <text evidence="1">Belongs to the metallo-dependent hydrolases superfamily. TatD-type hydrolase family.</text>
</comment>
<comment type="caution">
    <text evidence="6">The sequence shown here is derived from an EMBL/GenBank/DDBJ whole genome shotgun (WGS) entry which is preliminary data.</text>
</comment>
<organism evidence="6 7">
    <name type="scientific">Maudiozyma humilis</name>
    <name type="common">Sour dough yeast</name>
    <name type="synonym">Kazachstania humilis</name>
    <dbReference type="NCBI Taxonomy" id="51915"/>
    <lineage>
        <taxon>Eukaryota</taxon>
        <taxon>Fungi</taxon>
        <taxon>Dikarya</taxon>
        <taxon>Ascomycota</taxon>
        <taxon>Saccharomycotina</taxon>
        <taxon>Saccharomycetes</taxon>
        <taxon>Saccharomycetales</taxon>
        <taxon>Saccharomycetaceae</taxon>
        <taxon>Maudiozyma</taxon>
    </lineage>
</organism>
<name>A0AAV5RZD6_MAUHU</name>
<dbReference type="CDD" id="cd01310">
    <property type="entry name" value="TatD_DNAse"/>
    <property type="match status" value="1"/>
</dbReference>
<protein>
    <submittedName>
        <fullName evidence="6">3'-5'-exodeoxyribonuclease</fullName>
    </submittedName>
</protein>
<dbReference type="AlphaFoldDB" id="A0AAV5RZD6"/>
<evidence type="ECO:0000313" key="6">
    <source>
        <dbReference type="EMBL" id="GMM56780.1"/>
    </source>
</evidence>
<dbReference type="PANTHER" id="PTHR10060:SF15">
    <property type="entry name" value="DEOXYRIBONUCLEASE TATDN1"/>
    <property type="match status" value="1"/>
</dbReference>
<evidence type="ECO:0000256" key="4">
    <source>
        <dbReference type="ARBA" id="ARBA00022801"/>
    </source>
</evidence>
<dbReference type="Pfam" id="PF01026">
    <property type="entry name" value="TatD_DNase"/>
    <property type="match status" value="1"/>
</dbReference>
<dbReference type="GO" id="GO:0005829">
    <property type="term" value="C:cytosol"/>
    <property type="evidence" value="ECO:0007669"/>
    <property type="project" value="TreeGrafter"/>
</dbReference>
<dbReference type="InterPro" id="IPR032466">
    <property type="entry name" value="Metal_Hydrolase"/>
</dbReference>
<accession>A0AAV5RZD6</accession>
<reference evidence="6 7" key="1">
    <citation type="journal article" date="2023" name="Elife">
        <title>Identification of key yeast species and microbe-microbe interactions impacting larval growth of Drosophila in the wild.</title>
        <authorList>
            <person name="Mure A."/>
            <person name="Sugiura Y."/>
            <person name="Maeda R."/>
            <person name="Honda K."/>
            <person name="Sakurai N."/>
            <person name="Takahashi Y."/>
            <person name="Watada M."/>
            <person name="Katoh T."/>
            <person name="Gotoh A."/>
            <person name="Gotoh Y."/>
            <person name="Taniguchi I."/>
            <person name="Nakamura K."/>
            <person name="Hayashi T."/>
            <person name="Katayama T."/>
            <person name="Uemura T."/>
            <person name="Hattori Y."/>
        </authorList>
    </citation>
    <scope>NUCLEOTIDE SEQUENCE [LARGE SCALE GENOMIC DNA]</scope>
    <source>
        <strain evidence="6 7">KH-74</strain>
    </source>
</reference>
<dbReference type="InterPro" id="IPR050891">
    <property type="entry name" value="TatD-type_Hydrolase"/>
</dbReference>
<evidence type="ECO:0000256" key="1">
    <source>
        <dbReference type="ARBA" id="ARBA00009275"/>
    </source>
</evidence>
<evidence type="ECO:0000313" key="7">
    <source>
        <dbReference type="Proteomes" id="UP001377567"/>
    </source>
</evidence>
<dbReference type="Proteomes" id="UP001377567">
    <property type="component" value="Unassembled WGS sequence"/>
</dbReference>
<keyword evidence="7" id="KW-1185">Reference proteome</keyword>
<dbReference type="Gene3D" id="3.20.20.140">
    <property type="entry name" value="Metal-dependent hydrolases"/>
    <property type="match status" value="1"/>
</dbReference>
<dbReference type="PANTHER" id="PTHR10060">
    <property type="entry name" value="TATD FAMILY DEOXYRIBONUCLEASE"/>
    <property type="match status" value="1"/>
</dbReference>
<dbReference type="InterPro" id="IPR001130">
    <property type="entry name" value="TatD-like"/>
</dbReference>
<feature type="region of interest" description="Disordered" evidence="5">
    <location>
        <begin position="108"/>
        <end position="182"/>
    </location>
</feature>
<proteinExistence type="inferred from homology"/>
<gene>
    <name evidence="6" type="ORF">DAKH74_033960</name>
</gene>
<evidence type="ECO:0000256" key="3">
    <source>
        <dbReference type="ARBA" id="ARBA00022723"/>
    </source>
</evidence>
<keyword evidence="2" id="KW-0540">Nuclease</keyword>
<keyword evidence="3" id="KW-0479">Metal-binding</keyword>